<dbReference type="PANTHER" id="PTHR47785">
    <property type="entry name" value="ZN(II)2CYS6 TRANSCRIPTION FACTOR (EUROFUNG)-RELATED-RELATED"/>
    <property type="match status" value="1"/>
</dbReference>
<proteinExistence type="predicted"/>
<dbReference type="EMBL" id="MU032354">
    <property type="protein sequence ID" value="KAF3759952.1"/>
    <property type="molecule type" value="Genomic_DNA"/>
</dbReference>
<dbReference type="InterPro" id="IPR053181">
    <property type="entry name" value="EcdB-like_regulator"/>
</dbReference>
<feature type="compositionally biased region" description="Basic and acidic residues" evidence="1">
    <location>
        <begin position="52"/>
        <end position="62"/>
    </location>
</feature>
<sequence length="567" mass="64009">MSDENTGKMSADEADERVSKRVLQARSRQQQQDEFEAETKTPQTVNGNQRDTITDKHSHEAEQEQEPIDQATNSGENSEYHDDKVAQWELTWESIQPHTVQKYLQSYQTHVHHMYPLITKAKLDASVDQVLKEAGIMDSDGRPTGLGQWEGSKPLAGAKFRPSLETALAFLVLAFGKLCECRIPELQYANQSLALGWHEPAPSTAQQKRYLPGAEYYTEASRMLSSFIESSEMGLVHAHIIASLYCEQLGHVTASVHHIRFAASALIVGTNSKKDAERITTYWICHQIESHHLIQTNFWWSGLAESEDKFPCPDVGEAMHQLGVTPEAACSLTANTHLSRWLHRNLTIHSRTEMESSIEKQISVIKSFEDNVAQKRGLWLGPLNFEDHWPWSSDIVTARTHAAFWEARIEVYRPFIKTYQQLMKDLTSSRGQHGSPYLNPESRRMFQTGVDTLLNSMTVFCGVQKMCLISMSMASLARTQSRNLLTLSALCRDPRMGSSVNIDATVEQTIRFIHECLHKSTTFHRDKDIIASQAAAVDALFLYHVRGILSGRSPEISEQDLLDALDV</sequence>
<feature type="compositionally biased region" description="Polar residues" evidence="1">
    <location>
        <begin position="40"/>
        <end position="51"/>
    </location>
</feature>
<name>A0A9P4XQQ5_CRYP1</name>
<dbReference type="AlphaFoldDB" id="A0A9P4XQQ5"/>
<evidence type="ECO:0000313" key="3">
    <source>
        <dbReference type="Proteomes" id="UP000803844"/>
    </source>
</evidence>
<feature type="region of interest" description="Disordered" evidence="1">
    <location>
        <begin position="1"/>
        <end position="82"/>
    </location>
</feature>
<dbReference type="GeneID" id="63842959"/>
<dbReference type="PANTHER" id="PTHR47785:SF4">
    <property type="entry name" value="ZN(II)2CYS6 TRANSCRIPTION FACTOR (EUROFUNG)"/>
    <property type="match status" value="1"/>
</dbReference>
<organism evidence="2 3">
    <name type="scientific">Cryphonectria parasitica (strain ATCC 38755 / EP155)</name>
    <dbReference type="NCBI Taxonomy" id="660469"/>
    <lineage>
        <taxon>Eukaryota</taxon>
        <taxon>Fungi</taxon>
        <taxon>Dikarya</taxon>
        <taxon>Ascomycota</taxon>
        <taxon>Pezizomycotina</taxon>
        <taxon>Sordariomycetes</taxon>
        <taxon>Sordariomycetidae</taxon>
        <taxon>Diaporthales</taxon>
        <taxon>Cryphonectriaceae</taxon>
        <taxon>Cryphonectria-Endothia species complex</taxon>
        <taxon>Cryphonectria</taxon>
    </lineage>
</organism>
<dbReference type="CDD" id="cd12148">
    <property type="entry name" value="fungal_TF_MHR"/>
    <property type="match status" value="1"/>
</dbReference>
<evidence type="ECO:0008006" key="4">
    <source>
        <dbReference type="Google" id="ProtNLM"/>
    </source>
</evidence>
<keyword evidence="3" id="KW-1185">Reference proteome</keyword>
<evidence type="ECO:0000256" key="1">
    <source>
        <dbReference type="SAM" id="MobiDB-lite"/>
    </source>
</evidence>
<comment type="caution">
    <text evidence="2">The sequence shown here is derived from an EMBL/GenBank/DDBJ whole genome shotgun (WGS) entry which is preliminary data.</text>
</comment>
<gene>
    <name evidence="2" type="ORF">M406DRAFT_75329</name>
</gene>
<protein>
    <recommendedName>
        <fullName evidence="4">Transcription factor domain-containing protein</fullName>
    </recommendedName>
</protein>
<dbReference type="RefSeq" id="XP_040770931.1">
    <property type="nucleotide sequence ID" value="XM_040925830.1"/>
</dbReference>
<dbReference type="Proteomes" id="UP000803844">
    <property type="component" value="Unassembled WGS sequence"/>
</dbReference>
<accession>A0A9P4XQQ5</accession>
<reference evidence="2" key="1">
    <citation type="journal article" date="2020" name="Phytopathology">
        <title>Genome sequence of the chestnut blight fungus Cryphonectria parasitica EP155: A fundamental resource for an archetypical invasive plant pathogen.</title>
        <authorList>
            <person name="Crouch J.A."/>
            <person name="Dawe A."/>
            <person name="Aerts A."/>
            <person name="Barry K."/>
            <person name="Churchill A.C.L."/>
            <person name="Grimwood J."/>
            <person name="Hillman B."/>
            <person name="Milgroom M.G."/>
            <person name="Pangilinan J."/>
            <person name="Smith M."/>
            <person name="Salamov A."/>
            <person name="Schmutz J."/>
            <person name="Yadav J."/>
            <person name="Grigoriev I.V."/>
            <person name="Nuss D."/>
        </authorList>
    </citation>
    <scope>NUCLEOTIDE SEQUENCE</scope>
    <source>
        <strain evidence="2">EP155</strain>
    </source>
</reference>
<evidence type="ECO:0000313" key="2">
    <source>
        <dbReference type="EMBL" id="KAF3759952.1"/>
    </source>
</evidence>